<dbReference type="EMBL" id="OR343188">
    <property type="protein sequence ID" value="WNL49823.1"/>
    <property type="molecule type" value="Genomic_DNA"/>
</dbReference>
<sequence length="464" mass="52423">MLFRQKQPLNPIEGPIQPCIKKDPPRFVEAGKAWTVNPGDIILDNAENPYLIDGTVLAVARDRNTTQYGQKSYTFKVNKNFRPPLIDRDDLVPLSRLPRPTTQYRNNPSIPFQTMNPKSVDGLRFIKQQRCADSIRPTFFHRVDEPQPDVIVDLSQKLPTISAEAPRNAPVFFSNECASDPNIRKIGWEVTLRNKGAVQPRMNNSIPVSIHQESQEPELERHNPSVFAGAGKTFCLRENSLSGQSDIELVKRNPSVFADAGREWFTTFNAQQPDVELDLHNPSVFASAGSWNPIKHTNVSEQEIQLSRRNPSVFANARQEFGLNVSAETPDIFLEQKRPTVSVGSGRSQPLENVQERNIELKQRVIHTNASTGRKAMEFGNPEHSRQGPARIANRVSTSADSRRENPFKETPRNEQVSLKQTLEPNRGNTYTSHSALPQFVERRSEPRLRGKEKLRPMSGGNWS</sequence>
<organism evidence="2">
    <name type="scientific">Marseillevirus sp</name>
    <dbReference type="NCBI Taxonomy" id="2809551"/>
    <lineage>
        <taxon>Viruses</taxon>
        <taxon>Varidnaviria</taxon>
        <taxon>Bamfordvirae</taxon>
        <taxon>Nucleocytoviricota</taxon>
        <taxon>Megaviricetes</taxon>
        <taxon>Pimascovirales</taxon>
        <taxon>Pimascovirales incertae sedis</taxon>
        <taxon>Marseilleviridae</taxon>
        <taxon>Marseillevirus</taxon>
    </lineage>
</organism>
<reference evidence="2" key="1">
    <citation type="submission" date="2023-07" db="EMBL/GenBank/DDBJ databases">
        <authorList>
            <person name="Xia Y."/>
        </authorList>
    </citation>
    <scope>NUCLEOTIDE SEQUENCE</scope>
    <source>
        <strain evidence="2">F</strain>
    </source>
</reference>
<proteinExistence type="predicted"/>
<gene>
    <name evidence="2" type="ORF">MarFTMF_307</name>
</gene>
<feature type="compositionally biased region" description="Basic and acidic residues" evidence="1">
    <location>
        <begin position="375"/>
        <end position="386"/>
    </location>
</feature>
<name>A0AA96EMM4_9VIRU</name>
<evidence type="ECO:0000313" key="2">
    <source>
        <dbReference type="EMBL" id="WNL49823.1"/>
    </source>
</evidence>
<feature type="compositionally biased region" description="Basic and acidic residues" evidence="1">
    <location>
        <begin position="443"/>
        <end position="456"/>
    </location>
</feature>
<accession>A0AA96EMM4</accession>
<feature type="region of interest" description="Disordered" evidence="1">
    <location>
        <begin position="443"/>
        <end position="464"/>
    </location>
</feature>
<protein>
    <submittedName>
        <fullName evidence="2">Uncharacterized protein</fullName>
    </submittedName>
</protein>
<feature type="compositionally biased region" description="Basic and acidic residues" evidence="1">
    <location>
        <begin position="401"/>
        <end position="413"/>
    </location>
</feature>
<evidence type="ECO:0000256" key="1">
    <source>
        <dbReference type="SAM" id="MobiDB-lite"/>
    </source>
</evidence>
<feature type="region of interest" description="Disordered" evidence="1">
    <location>
        <begin position="370"/>
        <end position="418"/>
    </location>
</feature>